<reference evidence="8 9" key="1">
    <citation type="submission" date="2014-04" db="EMBL/GenBank/DDBJ databases">
        <authorList>
            <consortium name="DOE Joint Genome Institute"/>
            <person name="Kuo A."/>
            <person name="Zuccaro A."/>
            <person name="Kohler A."/>
            <person name="Nagy L.G."/>
            <person name="Floudas D."/>
            <person name="Copeland A."/>
            <person name="Barry K.W."/>
            <person name="Cichocki N."/>
            <person name="Veneault-Fourrey C."/>
            <person name="LaButti K."/>
            <person name="Lindquist E.A."/>
            <person name="Lipzen A."/>
            <person name="Lundell T."/>
            <person name="Morin E."/>
            <person name="Murat C."/>
            <person name="Sun H."/>
            <person name="Tunlid A."/>
            <person name="Henrissat B."/>
            <person name="Grigoriev I.V."/>
            <person name="Hibbett D.S."/>
            <person name="Martin F."/>
            <person name="Nordberg H.P."/>
            <person name="Cantor M.N."/>
            <person name="Hua S.X."/>
        </authorList>
    </citation>
    <scope>NUCLEOTIDE SEQUENCE [LARGE SCALE GENOMIC DNA]</scope>
    <source>
        <strain evidence="8 9">MAFF 305830</strain>
    </source>
</reference>
<dbReference type="InterPro" id="IPR013870">
    <property type="entry name" value="Ribosomal_mL54"/>
</dbReference>
<evidence type="ECO:0000313" key="8">
    <source>
        <dbReference type="EMBL" id="KIM32345.1"/>
    </source>
</evidence>
<organism evidence="8 9">
    <name type="scientific">Serendipita vermifera MAFF 305830</name>
    <dbReference type="NCBI Taxonomy" id="933852"/>
    <lineage>
        <taxon>Eukaryota</taxon>
        <taxon>Fungi</taxon>
        <taxon>Dikarya</taxon>
        <taxon>Basidiomycota</taxon>
        <taxon>Agaricomycotina</taxon>
        <taxon>Agaricomycetes</taxon>
        <taxon>Sebacinales</taxon>
        <taxon>Serendipitaceae</taxon>
        <taxon>Serendipita</taxon>
    </lineage>
</organism>
<keyword evidence="5" id="KW-0687">Ribonucleoprotein</keyword>
<evidence type="ECO:0000256" key="5">
    <source>
        <dbReference type="ARBA" id="ARBA00023274"/>
    </source>
</evidence>
<comment type="subcellular location">
    <subcellularLocation>
        <location evidence="1">Mitochondrion</location>
    </subcellularLocation>
</comment>
<evidence type="ECO:0000256" key="3">
    <source>
        <dbReference type="ARBA" id="ARBA00022980"/>
    </source>
</evidence>
<keyword evidence="2" id="KW-0809">Transit peptide</keyword>
<dbReference type="PANTHER" id="PTHR28595">
    <property type="entry name" value="39S RIBOSOMAL PROTEIN L54, MITOCHONDRIAL"/>
    <property type="match status" value="1"/>
</dbReference>
<comment type="similarity">
    <text evidence="6">Belongs to the mitochondrion-specific ribosomal protein mL54 family.</text>
</comment>
<reference evidence="9" key="2">
    <citation type="submission" date="2015-01" db="EMBL/GenBank/DDBJ databases">
        <title>Evolutionary Origins and Diversification of the Mycorrhizal Mutualists.</title>
        <authorList>
            <consortium name="DOE Joint Genome Institute"/>
            <consortium name="Mycorrhizal Genomics Consortium"/>
            <person name="Kohler A."/>
            <person name="Kuo A."/>
            <person name="Nagy L.G."/>
            <person name="Floudas D."/>
            <person name="Copeland A."/>
            <person name="Barry K.W."/>
            <person name="Cichocki N."/>
            <person name="Veneault-Fourrey C."/>
            <person name="LaButti K."/>
            <person name="Lindquist E.A."/>
            <person name="Lipzen A."/>
            <person name="Lundell T."/>
            <person name="Morin E."/>
            <person name="Murat C."/>
            <person name="Riley R."/>
            <person name="Ohm R."/>
            <person name="Sun H."/>
            <person name="Tunlid A."/>
            <person name="Henrissat B."/>
            <person name="Grigoriev I.V."/>
            <person name="Hibbett D.S."/>
            <person name="Martin F."/>
        </authorList>
    </citation>
    <scope>NUCLEOTIDE SEQUENCE [LARGE SCALE GENOMIC DNA]</scope>
    <source>
        <strain evidence="9">MAFF 305830</strain>
    </source>
</reference>
<accession>A0A0C3B685</accession>
<sequence>MLPLKSLRCISTKRTVQTAFYATTASASSSAAPQLSKTTTTNVGPSACPKDTVMPGLAWLKGQAPVVALADEEYPAWLWTILEPRKFTEEEMKPGGTGYKAKLRKERRAKIRLDNFMKTQ</sequence>
<dbReference type="PANTHER" id="PTHR28595:SF1">
    <property type="entry name" value="LARGE RIBOSOMAL SUBUNIT PROTEIN ML54"/>
    <property type="match status" value="1"/>
</dbReference>
<dbReference type="Proteomes" id="UP000054097">
    <property type="component" value="Unassembled WGS sequence"/>
</dbReference>
<name>A0A0C3B685_SERVB</name>
<dbReference type="GO" id="GO:0003735">
    <property type="term" value="F:structural constituent of ribosome"/>
    <property type="evidence" value="ECO:0007669"/>
    <property type="project" value="TreeGrafter"/>
</dbReference>
<protein>
    <recommendedName>
        <fullName evidence="7">Large ribosomal subunit protein mL54</fullName>
    </recommendedName>
</protein>
<dbReference type="AlphaFoldDB" id="A0A0C3B685"/>
<keyword evidence="3" id="KW-0689">Ribosomal protein</keyword>
<evidence type="ECO:0000256" key="4">
    <source>
        <dbReference type="ARBA" id="ARBA00023128"/>
    </source>
</evidence>
<dbReference type="GO" id="GO:0005762">
    <property type="term" value="C:mitochondrial large ribosomal subunit"/>
    <property type="evidence" value="ECO:0007669"/>
    <property type="project" value="TreeGrafter"/>
</dbReference>
<evidence type="ECO:0000256" key="7">
    <source>
        <dbReference type="ARBA" id="ARBA00035179"/>
    </source>
</evidence>
<proteinExistence type="inferred from homology"/>
<dbReference type="STRING" id="933852.A0A0C3B685"/>
<evidence type="ECO:0000256" key="6">
    <source>
        <dbReference type="ARBA" id="ARBA00033752"/>
    </source>
</evidence>
<dbReference type="EMBL" id="KN824280">
    <property type="protein sequence ID" value="KIM32345.1"/>
    <property type="molecule type" value="Genomic_DNA"/>
</dbReference>
<keyword evidence="9" id="KW-1185">Reference proteome</keyword>
<keyword evidence="4" id="KW-0496">Mitochondrion</keyword>
<dbReference type="HOGENOM" id="CLU_144297_1_0_1"/>
<evidence type="ECO:0000313" key="9">
    <source>
        <dbReference type="Proteomes" id="UP000054097"/>
    </source>
</evidence>
<gene>
    <name evidence="8" type="ORF">M408DRAFT_326946</name>
</gene>
<dbReference type="OrthoDB" id="10252718at2759"/>
<evidence type="ECO:0000256" key="1">
    <source>
        <dbReference type="ARBA" id="ARBA00004173"/>
    </source>
</evidence>
<evidence type="ECO:0000256" key="2">
    <source>
        <dbReference type="ARBA" id="ARBA00022946"/>
    </source>
</evidence>
<dbReference type="Pfam" id="PF08561">
    <property type="entry name" value="Ribosomal_L37"/>
    <property type="match status" value="1"/>
</dbReference>